<comment type="caution">
    <text evidence="1">The sequence shown here is derived from an EMBL/GenBank/DDBJ whole genome shotgun (WGS) entry which is preliminary data.</text>
</comment>
<dbReference type="Proteomes" id="UP000807785">
    <property type="component" value="Unassembled WGS sequence"/>
</dbReference>
<protein>
    <submittedName>
        <fullName evidence="1">Uncharacterized protein</fullName>
    </submittedName>
</protein>
<evidence type="ECO:0000313" key="1">
    <source>
        <dbReference type="EMBL" id="MBK6973977.1"/>
    </source>
</evidence>
<organism evidence="1 2">
    <name type="scientific">Candidatus Methylophosphatis roskildensis</name>
    <dbReference type="NCBI Taxonomy" id="2899263"/>
    <lineage>
        <taxon>Bacteria</taxon>
        <taxon>Pseudomonadati</taxon>
        <taxon>Pseudomonadota</taxon>
        <taxon>Betaproteobacteria</taxon>
        <taxon>Nitrosomonadales</taxon>
        <taxon>Sterolibacteriaceae</taxon>
        <taxon>Candidatus Methylophosphatis</taxon>
    </lineage>
</organism>
<proteinExistence type="predicted"/>
<name>A0A9D7E539_9PROT</name>
<dbReference type="EMBL" id="JADJEV010000004">
    <property type="protein sequence ID" value="MBK6973977.1"/>
    <property type="molecule type" value="Genomic_DNA"/>
</dbReference>
<evidence type="ECO:0000313" key="2">
    <source>
        <dbReference type="Proteomes" id="UP000807785"/>
    </source>
</evidence>
<reference evidence="1" key="1">
    <citation type="submission" date="2020-10" db="EMBL/GenBank/DDBJ databases">
        <title>Connecting structure to function with the recovery of over 1000 high-quality activated sludge metagenome-assembled genomes encoding full-length rRNA genes using long-read sequencing.</title>
        <authorList>
            <person name="Singleton C.M."/>
            <person name="Petriglieri F."/>
            <person name="Kristensen J.M."/>
            <person name="Kirkegaard R.H."/>
            <person name="Michaelsen T.Y."/>
            <person name="Andersen M.H."/>
            <person name="Karst S.M."/>
            <person name="Dueholm M.S."/>
            <person name="Nielsen P.H."/>
            <person name="Albertsen M."/>
        </authorList>
    </citation>
    <scope>NUCLEOTIDE SEQUENCE</scope>
    <source>
        <strain evidence="1">Bjer_18-Q3-R1-45_BAT3C.347</strain>
    </source>
</reference>
<dbReference type="AlphaFoldDB" id="A0A9D7E539"/>
<sequence length="69" mass="7465">MSGFAALSPTYATKQVCSPHEMAIYKAALPAANEYAPLHDCAMQIAIPCGLQADRRFPVRPHAIPRAAR</sequence>
<accession>A0A9D7E539</accession>
<gene>
    <name evidence="1" type="ORF">IPH26_13940</name>
</gene>